<reference evidence="5 8" key="2">
    <citation type="submission" date="2019-02" db="EMBL/GenBank/DDBJ databases">
        <title>Complete genome sequence of Desulfobacter hydrogenophilus AcRS1.</title>
        <authorList>
            <person name="Marietou A."/>
            <person name="Lund M.B."/>
            <person name="Marshall I.P.G."/>
            <person name="Schreiber L."/>
            <person name="Jorgensen B."/>
        </authorList>
    </citation>
    <scope>NUCLEOTIDE SEQUENCE [LARGE SCALE GENOMIC DNA]</scope>
    <source>
        <strain evidence="5 8">AcRS1</strain>
    </source>
</reference>
<dbReference type="SUPFAM" id="SSF52540">
    <property type="entry name" value="P-loop containing nucleoside triphosphate hydrolases"/>
    <property type="match status" value="1"/>
</dbReference>
<dbReference type="Proteomes" id="UP000293902">
    <property type="component" value="Chromosome"/>
</dbReference>
<keyword evidence="2" id="KW-0067">ATP-binding</keyword>
<evidence type="ECO:0000259" key="3">
    <source>
        <dbReference type="Pfam" id="PF01656"/>
    </source>
</evidence>
<dbReference type="GO" id="GO:0004713">
    <property type="term" value="F:protein tyrosine kinase activity"/>
    <property type="evidence" value="ECO:0007669"/>
    <property type="project" value="TreeGrafter"/>
</dbReference>
<evidence type="ECO:0000313" key="7">
    <source>
        <dbReference type="Proteomes" id="UP000248798"/>
    </source>
</evidence>
<dbReference type="CDD" id="cd05387">
    <property type="entry name" value="BY-kinase"/>
    <property type="match status" value="1"/>
</dbReference>
<dbReference type="PANTHER" id="PTHR32309:SF13">
    <property type="entry name" value="FERRIC ENTEROBACTIN TRANSPORT PROTEIN FEPE"/>
    <property type="match status" value="1"/>
</dbReference>
<keyword evidence="1" id="KW-0547">Nucleotide-binding</keyword>
<sequence length="414" mass="46767">MEDKLIFRNKEKRTRQTNQEKLLANLPPNSRFAESYRTLRTNLFFSDMDNEIKSIVVTSSVEKEGKTTTTLNLAHSIAQTDRKVLAIDCDLRRPHLSSLMTKNPGVGVTELVTEIFGAHLTKGSLDEFGVDDLIQLTRLQNRSTRLYLTNNETQAAIMFEKGKITNISWINRPKSKHLINTLIRENLISEEQARLALNKQKESGHYLGSVLTTMNFVSKKDLTRALSIHTVEAIQVVSAMETGSFEFSTLPRDKGKTAKNQTIDIEKLFENFNDSENSLKYCNAAIDKAILSTEEDNLFLIAAGKIPTNPAEVAGSRHMAFLIELLKSRFDFILIDTSPVTAATDALLFSPMVDGTLLVIKSGNTDRKIIQNAVDLFKAVNHPIIGFVLNQVDMKKEGYYKYYERYYSSYYGNK</sequence>
<dbReference type="Gene3D" id="3.40.50.300">
    <property type="entry name" value="P-loop containing nucleotide triphosphate hydrolases"/>
    <property type="match status" value="2"/>
</dbReference>
<evidence type="ECO:0000313" key="6">
    <source>
        <dbReference type="EMBL" id="RAM00073.1"/>
    </source>
</evidence>
<dbReference type="Proteomes" id="UP000248798">
    <property type="component" value="Unassembled WGS sequence"/>
</dbReference>
<feature type="domain" description="PatA-like N-terminal" evidence="4">
    <location>
        <begin position="122"/>
        <end position="266"/>
    </location>
</feature>
<protein>
    <submittedName>
        <fullName evidence="6">Capsular biosynthesis protein</fullName>
    </submittedName>
    <submittedName>
        <fullName evidence="5">DUF4388 domain-containing protein</fullName>
    </submittedName>
</protein>
<feature type="domain" description="CobQ/CobB/MinD/ParA nucleotide binding" evidence="3">
    <location>
        <begin position="55"/>
        <end position="406"/>
    </location>
</feature>
<reference evidence="6 7" key="1">
    <citation type="submission" date="2018-06" db="EMBL/GenBank/DDBJ databases">
        <title>Complete Genome Sequence of Desulfobacter hydrogenophilus (DSM3380).</title>
        <authorList>
            <person name="Marietou A."/>
            <person name="Schreiber L."/>
            <person name="Marshall I."/>
            <person name="Jorgensen B."/>
        </authorList>
    </citation>
    <scope>NUCLEOTIDE SEQUENCE [LARGE SCALE GENOMIC DNA]</scope>
    <source>
        <strain evidence="6 7">DSM 3380</strain>
    </source>
</reference>
<accession>A0A328FAG7</accession>
<name>A0A328FAG7_9BACT</name>
<dbReference type="InterPro" id="IPR025497">
    <property type="entry name" value="PatA-like_N"/>
</dbReference>
<gene>
    <name evidence="6" type="ORF">DO021_20985</name>
    <name evidence="5" type="ORF">EYB58_15065</name>
</gene>
<evidence type="ECO:0000313" key="5">
    <source>
        <dbReference type="EMBL" id="QBH14117.1"/>
    </source>
</evidence>
<dbReference type="InterPro" id="IPR027417">
    <property type="entry name" value="P-loop_NTPase"/>
</dbReference>
<evidence type="ECO:0000313" key="8">
    <source>
        <dbReference type="Proteomes" id="UP000293902"/>
    </source>
</evidence>
<evidence type="ECO:0000259" key="4">
    <source>
        <dbReference type="Pfam" id="PF14332"/>
    </source>
</evidence>
<dbReference type="InterPro" id="IPR050445">
    <property type="entry name" value="Bact_polysacc_biosynth/exp"/>
</dbReference>
<organism evidence="6 7">
    <name type="scientific">Desulfobacter hydrogenophilus</name>
    <dbReference type="NCBI Taxonomy" id="2291"/>
    <lineage>
        <taxon>Bacteria</taxon>
        <taxon>Pseudomonadati</taxon>
        <taxon>Thermodesulfobacteriota</taxon>
        <taxon>Desulfobacteria</taxon>
        <taxon>Desulfobacterales</taxon>
        <taxon>Desulfobacteraceae</taxon>
        <taxon>Desulfobacter</taxon>
    </lineage>
</organism>
<dbReference type="GO" id="GO:0005886">
    <property type="term" value="C:plasma membrane"/>
    <property type="evidence" value="ECO:0007669"/>
    <property type="project" value="TreeGrafter"/>
</dbReference>
<dbReference type="Pfam" id="PF01656">
    <property type="entry name" value="CbiA"/>
    <property type="match status" value="1"/>
</dbReference>
<dbReference type="PANTHER" id="PTHR32309">
    <property type="entry name" value="TYROSINE-PROTEIN KINASE"/>
    <property type="match status" value="1"/>
</dbReference>
<dbReference type="OrthoDB" id="9812433at2"/>
<evidence type="ECO:0000256" key="2">
    <source>
        <dbReference type="ARBA" id="ARBA00022840"/>
    </source>
</evidence>
<dbReference type="InterPro" id="IPR005702">
    <property type="entry name" value="Wzc-like_C"/>
</dbReference>
<dbReference type="EMBL" id="QLNI01000067">
    <property type="protein sequence ID" value="RAM00073.1"/>
    <property type="molecule type" value="Genomic_DNA"/>
</dbReference>
<dbReference type="InterPro" id="IPR002586">
    <property type="entry name" value="CobQ/CobB/MinD/ParA_Nub-bd_dom"/>
</dbReference>
<dbReference type="EMBL" id="CP036313">
    <property type="protein sequence ID" value="QBH14117.1"/>
    <property type="molecule type" value="Genomic_DNA"/>
</dbReference>
<dbReference type="SUPFAM" id="SSF160246">
    <property type="entry name" value="EspE N-terminal domain-like"/>
    <property type="match status" value="1"/>
</dbReference>
<proteinExistence type="predicted"/>
<dbReference type="InterPro" id="IPR037257">
    <property type="entry name" value="T2SS_E_N_sf"/>
</dbReference>
<keyword evidence="8" id="KW-1185">Reference proteome</keyword>
<evidence type="ECO:0000256" key="1">
    <source>
        <dbReference type="ARBA" id="ARBA00022741"/>
    </source>
</evidence>
<dbReference type="Pfam" id="PF14332">
    <property type="entry name" value="DUF4388"/>
    <property type="match status" value="1"/>
</dbReference>
<dbReference type="AlphaFoldDB" id="A0A328FAG7"/>
<dbReference type="RefSeq" id="WP_111960320.1">
    <property type="nucleotide sequence ID" value="NZ_JAAGRP010000100.1"/>
</dbReference>